<reference evidence="1" key="1">
    <citation type="submission" date="2022-08" db="EMBL/GenBank/DDBJ databases">
        <authorList>
            <person name="Kallberg Y."/>
            <person name="Tangrot J."/>
            <person name="Rosling A."/>
        </authorList>
    </citation>
    <scope>NUCLEOTIDE SEQUENCE</scope>
    <source>
        <strain evidence="1">Wild A</strain>
    </source>
</reference>
<dbReference type="PROSITE" id="PS00141">
    <property type="entry name" value="ASP_PROTEASE"/>
    <property type="match status" value="1"/>
</dbReference>
<name>A0A9W4SWE1_9GLOM</name>
<dbReference type="AlphaFoldDB" id="A0A9W4SWE1"/>
<dbReference type="Proteomes" id="UP001153678">
    <property type="component" value="Unassembled WGS sequence"/>
</dbReference>
<accession>A0A9W4SWE1</accession>
<evidence type="ECO:0000313" key="2">
    <source>
        <dbReference type="Proteomes" id="UP001153678"/>
    </source>
</evidence>
<dbReference type="GO" id="GO:0006508">
    <property type="term" value="P:proteolysis"/>
    <property type="evidence" value="ECO:0007669"/>
    <property type="project" value="InterPro"/>
</dbReference>
<keyword evidence="2" id="KW-1185">Reference proteome</keyword>
<evidence type="ECO:0000313" key="1">
    <source>
        <dbReference type="EMBL" id="CAI2183112.1"/>
    </source>
</evidence>
<sequence>MLRNAFRRKNKIDNIYDEIDRLNFAKEQKSTLLSYFTFNDKAEASAEKALAVCRNDDEKLAYLNKVLILNKNSDLPKKPHLSDSTSVDDSKMFDEVKENLNEEHVKKFNSKNADLKKFAQKLDLKQLEKYAPLKDKDIEKFYEFAGPDLTWPSASRVSTRRIIYDYITNPDPWFVEGQGEELAINTLEYFRLIGSESLDSCKGSHVHIVNGKLVGYGQEISGEELVELNKKNPGMLYAPIKQKSVVIRFSSTANVTLKEWQVHMRIRKKDDLTNEVATMANIEWDTTNNRNFRLVVDSGSTSTVIPHFIREKMSNNDGWNTYPSEANGYGENVDMFQVSTSWEVSLGDGVSWTDWIETKDLFSWQKQVPDNIDCGLVGFDILNSTYQIKVPGGSFEGTYEEHIEYIVGESSVYNGLEDKFITMRFRNISFNRAHWSIYQYWATAYTGNKFCKLNFKEDMEIKQLIPFGKWHQYDLKMNQFDKLYSYALWLENITRKIRCIRQKYVVLNTPNFKSSCVSNANQKIILPISHHVFNQKSEALKRPTLPPLRYIPYKCI</sequence>
<dbReference type="InterPro" id="IPR001969">
    <property type="entry name" value="Aspartic_peptidase_AS"/>
</dbReference>
<gene>
    <name evidence="1" type="ORF">FWILDA_LOCUS10916</name>
</gene>
<protein>
    <submittedName>
        <fullName evidence="1">14895_t:CDS:1</fullName>
    </submittedName>
</protein>
<organism evidence="1 2">
    <name type="scientific">Funneliformis geosporum</name>
    <dbReference type="NCBI Taxonomy" id="1117311"/>
    <lineage>
        <taxon>Eukaryota</taxon>
        <taxon>Fungi</taxon>
        <taxon>Fungi incertae sedis</taxon>
        <taxon>Mucoromycota</taxon>
        <taxon>Glomeromycotina</taxon>
        <taxon>Glomeromycetes</taxon>
        <taxon>Glomerales</taxon>
        <taxon>Glomeraceae</taxon>
        <taxon>Funneliformis</taxon>
    </lineage>
</organism>
<proteinExistence type="predicted"/>
<dbReference type="GO" id="GO:0004190">
    <property type="term" value="F:aspartic-type endopeptidase activity"/>
    <property type="evidence" value="ECO:0007669"/>
    <property type="project" value="InterPro"/>
</dbReference>
<comment type="caution">
    <text evidence="1">The sequence shown here is derived from an EMBL/GenBank/DDBJ whole genome shotgun (WGS) entry which is preliminary data.</text>
</comment>
<dbReference type="OrthoDB" id="2446883at2759"/>
<dbReference type="EMBL" id="CAMKVN010002937">
    <property type="protein sequence ID" value="CAI2183112.1"/>
    <property type="molecule type" value="Genomic_DNA"/>
</dbReference>